<evidence type="ECO:0000313" key="2">
    <source>
        <dbReference type="EMBL" id="NYZ70168.1"/>
    </source>
</evidence>
<evidence type="ECO:0000313" key="3">
    <source>
        <dbReference type="Proteomes" id="UP000569732"/>
    </source>
</evidence>
<dbReference type="Proteomes" id="UP000569732">
    <property type="component" value="Unassembled WGS sequence"/>
</dbReference>
<evidence type="ECO:0000256" key="1">
    <source>
        <dbReference type="SAM" id="MobiDB-lite"/>
    </source>
</evidence>
<keyword evidence="3" id="KW-1185">Reference proteome</keyword>
<feature type="region of interest" description="Disordered" evidence="1">
    <location>
        <begin position="102"/>
        <end position="140"/>
    </location>
</feature>
<protein>
    <submittedName>
        <fullName evidence="2">Uncharacterized protein</fullName>
    </submittedName>
</protein>
<gene>
    <name evidence="2" type="ORF">H0A36_29585</name>
</gene>
<dbReference type="AlphaFoldDB" id="A0A853II43"/>
<proteinExistence type="predicted"/>
<comment type="caution">
    <text evidence="2">The sequence shown here is derived from an EMBL/GenBank/DDBJ whole genome shotgun (WGS) entry which is preliminary data.</text>
</comment>
<organism evidence="2 3">
    <name type="scientific">Spartinivicinus marinus</name>
    <dbReference type="NCBI Taxonomy" id="2994442"/>
    <lineage>
        <taxon>Bacteria</taxon>
        <taxon>Pseudomonadati</taxon>
        <taxon>Pseudomonadota</taxon>
        <taxon>Gammaproteobacteria</taxon>
        <taxon>Oceanospirillales</taxon>
        <taxon>Zooshikellaceae</taxon>
        <taxon>Spartinivicinus</taxon>
    </lineage>
</organism>
<dbReference type="EMBL" id="JACCKB010000307">
    <property type="protein sequence ID" value="NYZ70168.1"/>
    <property type="molecule type" value="Genomic_DNA"/>
</dbReference>
<accession>A0A853II43</accession>
<name>A0A853II43_9GAMM</name>
<reference evidence="2 3" key="1">
    <citation type="submission" date="2020-07" db="EMBL/GenBank/DDBJ databases">
        <title>Endozoicomonas sp. nov., isolated from sediment.</title>
        <authorList>
            <person name="Gu T."/>
        </authorList>
    </citation>
    <scope>NUCLEOTIDE SEQUENCE [LARGE SCALE GENOMIC DNA]</scope>
    <source>
        <strain evidence="2 3">SM1973</strain>
    </source>
</reference>
<dbReference type="RefSeq" id="WP_180572091.1">
    <property type="nucleotide sequence ID" value="NZ_JACCKB010000307.1"/>
</dbReference>
<sequence length="140" mass="15399">MTTTNVEAALEETIAKTVVQLHKANQLLGLFADGVCDLLDCGACDLGLEIDQYREIIPENCSVEFAFLLLDEFKRYVNSNPKSDALCTTYFNLDNWQLPDSKDIGGENANRPSESDSRCTVDPAVVANDPGEKASLQPRK</sequence>